<proteinExistence type="predicted"/>
<keyword evidence="1" id="KW-1133">Transmembrane helix</keyword>
<dbReference type="InterPro" id="IPR025315">
    <property type="entry name" value="DUF4220"/>
</dbReference>
<comment type="caution">
    <text evidence="3">The sequence shown here is derived from an EMBL/GenBank/DDBJ whole genome shotgun (WGS) entry which is preliminary data.</text>
</comment>
<evidence type="ECO:0000259" key="2">
    <source>
        <dbReference type="Pfam" id="PF13968"/>
    </source>
</evidence>
<evidence type="ECO:0000313" key="4">
    <source>
        <dbReference type="Proteomes" id="UP001396334"/>
    </source>
</evidence>
<reference evidence="3 4" key="1">
    <citation type="journal article" date="2024" name="G3 (Bethesda)">
        <title>Genome assembly of Hibiscus sabdariffa L. provides insights into metabolisms of medicinal natural products.</title>
        <authorList>
            <person name="Kim T."/>
        </authorList>
    </citation>
    <scope>NUCLEOTIDE SEQUENCE [LARGE SCALE GENOMIC DNA]</scope>
    <source>
        <strain evidence="3">TK-2024</strain>
        <tissue evidence="3">Old leaves</tissue>
    </source>
</reference>
<gene>
    <name evidence="3" type="ORF">V6N11_002079</name>
</gene>
<dbReference type="EMBL" id="JBBPBN010000031">
    <property type="protein sequence ID" value="KAK9004274.1"/>
    <property type="molecule type" value="Genomic_DNA"/>
</dbReference>
<keyword evidence="4" id="KW-1185">Reference proteome</keyword>
<evidence type="ECO:0000313" key="3">
    <source>
        <dbReference type="EMBL" id="KAK9004274.1"/>
    </source>
</evidence>
<name>A0ABR2QUD2_9ROSI</name>
<keyword evidence="1" id="KW-0812">Transmembrane</keyword>
<protein>
    <recommendedName>
        <fullName evidence="2">DUF4220 domain-containing protein</fullName>
    </recommendedName>
</protein>
<keyword evidence="1" id="KW-0472">Membrane</keyword>
<dbReference type="Pfam" id="PF13968">
    <property type="entry name" value="DUF4220"/>
    <property type="match status" value="1"/>
</dbReference>
<feature type="domain" description="DUF4220" evidence="2">
    <location>
        <begin position="48"/>
        <end position="120"/>
    </location>
</feature>
<sequence>MRNHFSTTGSRISFGARVVTHLEDTVYLAHNRPVDYFNSLVRNTPGDCLFDIATIELEFIFDMLYTKSAIIFTKMGFILHSISFYCTLFVFPLFDISFGMGKWTEKYRSGIDICITGMLL</sequence>
<organism evidence="3 4">
    <name type="scientific">Hibiscus sabdariffa</name>
    <name type="common">roselle</name>
    <dbReference type="NCBI Taxonomy" id="183260"/>
    <lineage>
        <taxon>Eukaryota</taxon>
        <taxon>Viridiplantae</taxon>
        <taxon>Streptophyta</taxon>
        <taxon>Embryophyta</taxon>
        <taxon>Tracheophyta</taxon>
        <taxon>Spermatophyta</taxon>
        <taxon>Magnoliopsida</taxon>
        <taxon>eudicotyledons</taxon>
        <taxon>Gunneridae</taxon>
        <taxon>Pentapetalae</taxon>
        <taxon>rosids</taxon>
        <taxon>malvids</taxon>
        <taxon>Malvales</taxon>
        <taxon>Malvaceae</taxon>
        <taxon>Malvoideae</taxon>
        <taxon>Hibiscus</taxon>
    </lineage>
</organism>
<evidence type="ECO:0000256" key="1">
    <source>
        <dbReference type="SAM" id="Phobius"/>
    </source>
</evidence>
<dbReference type="Proteomes" id="UP001396334">
    <property type="component" value="Unassembled WGS sequence"/>
</dbReference>
<accession>A0ABR2QUD2</accession>
<feature type="transmembrane region" description="Helical" evidence="1">
    <location>
        <begin position="77"/>
        <end position="98"/>
    </location>
</feature>